<comment type="caution">
    <text evidence="1">The sequence shown here is derived from an EMBL/GenBank/DDBJ whole genome shotgun (WGS) entry which is preliminary data.</text>
</comment>
<organism evidence="1 2">
    <name type="scientific">Pelolinea submarina</name>
    <dbReference type="NCBI Taxonomy" id="913107"/>
    <lineage>
        <taxon>Bacteria</taxon>
        <taxon>Bacillati</taxon>
        <taxon>Chloroflexota</taxon>
        <taxon>Anaerolineae</taxon>
        <taxon>Anaerolineales</taxon>
        <taxon>Anaerolineaceae</taxon>
        <taxon>Pelolinea</taxon>
    </lineage>
</organism>
<proteinExistence type="predicted"/>
<dbReference type="EMBL" id="QUMS01000004">
    <property type="protein sequence ID" value="REG06255.1"/>
    <property type="molecule type" value="Genomic_DNA"/>
</dbReference>
<evidence type="ECO:0000313" key="2">
    <source>
        <dbReference type="Proteomes" id="UP000256388"/>
    </source>
</evidence>
<name>A0A347ZQ35_9CHLR</name>
<evidence type="ECO:0000313" key="1">
    <source>
        <dbReference type="EMBL" id="REG06255.1"/>
    </source>
</evidence>
<accession>A0A347ZQ35</accession>
<dbReference type="RefSeq" id="WP_116225953.1">
    <property type="nucleotide sequence ID" value="NZ_AP018437.1"/>
</dbReference>
<keyword evidence="2" id="KW-1185">Reference proteome</keyword>
<sequence>MDIAKLTAYCRTHLDLESEPLDFINFYVNVPLALIDAVFSTGGHYRSTMNAVLGLAEYYDLPILRKAPIPIRKNQFSIADFLELYQEFGDEGMAVEVYHNRQRTSPRNGILKAEAARRFAQVLADFGVQHLQDVHKVLGLQRFTTAIHAIPGQRSGVSLHRFTMLVCEPNHYQIDRLVKRFLYEAGGERLTSGQCLTALREVRAELVRDYPELTPRALDSLIWEAQRKVKA</sequence>
<reference evidence="1 2" key="1">
    <citation type="submission" date="2018-08" db="EMBL/GenBank/DDBJ databases">
        <title>Genomic Encyclopedia of Type Strains, Phase IV (KMG-IV): sequencing the most valuable type-strain genomes for metagenomic binning, comparative biology and taxonomic classification.</title>
        <authorList>
            <person name="Goeker M."/>
        </authorList>
    </citation>
    <scope>NUCLEOTIDE SEQUENCE [LARGE SCALE GENOMIC DNA]</scope>
    <source>
        <strain evidence="1 2">DSM 23923</strain>
    </source>
</reference>
<gene>
    <name evidence="1" type="ORF">DFR64_2687</name>
</gene>
<dbReference type="Proteomes" id="UP000256388">
    <property type="component" value="Unassembled WGS sequence"/>
</dbReference>
<dbReference type="OrthoDB" id="2962349at2"/>
<dbReference type="AlphaFoldDB" id="A0A347ZQ35"/>
<protein>
    <submittedName>
        <fullName evidence="1">Uncharacterized protein</fullName>
    </submittedName>
</protein>